<keyword evidence="2" id="KW-1185">Reference proteome</keyword>
<name>A0A4Y2REZ9_ARAVE</name>
<evidence type="ECO:0000313" key="2">
    <source>
        <dbReference type="Proteomes" id="UP000499080"/>
    </source>
</evidence>
<dbReference type="EMBL" id="BGPR01016850">
    <property type="protein sequence ID" value="GBN74324.1"/>
    <property type="molecule type" value="Genomic_DNA"/>
</dbReference>
<comment type="caution">
    <text evidence="1">The sequence shown here is derived from an EMBL/GenBank/DDBJ whole genome shotgun (WGS) entry which is preliminary data.</text>
</comment>
<dbReference type="Proteomes" id="UP000499080">
    <property type="component" value="Unassembled WGS sequence"/>
</dbReference>
<dbReference type="AlphaFoldDB" id="A0A4Y2REZ9"/>
<protein>
    <submittedName>
        <fullName evidence="1">Uncharacterized protein</fullName>
    </submittedName>
</protein>
<proteinExistence type="predicted"/>
<sequence length="120" mass="13690">MISLWLFSGKSETRHHRNEFLSSILHGSDISFYDSHLQCRSLSNHLSKLPHARPFAKRHVSKLARDIDHGVYSASESHVRSVTQEHRNYVEIHQKEKVNFLTIAAGDPKLGDSSTSQSRI</sequence>
<reference evidence="1 2" key="1">
    <citation type="journal article" date="2019" name="Sci. Rep.">
        <title>Orb-weaving spider Araneus ventricosus genome elucidates the spidroin gene catalogue.</title>
        <authorList>
            <person name="Kono N."/>
            <person name="Nakamura H."/>
            <person name="Ohtoshi R."/>
            <person name="Moran D.A.P."/>
            <person name="Shinohara A."/>
            <person name="Yoshida Y."/>
            <person name="Fujiwara M."/>
            <person name="Mori M."/>
            <person name="Tomita M."/>
            <person name="Arakawa K."/>
        </authorList>
    </citation>
    <scope>NUCLEOTIDE SEQUENCE [LARGE SCALE GENOMIC DNA]</scope>
</reference>
<gene>
    <name evidence="1" type="ORF">AVEN_35504_1</name>
</gene>
<evidence type="ECO:0000313" key="1">
    <source>
        <dbReference type="EMBL" id="GBN74324.1"/>
    </source>
</evidence>
<accession>A0A4Y2REZ9</accession>
<organism evidence="1 2">
    <name type="scientific">Araneus ventricosus</name>
    <name type="common">Orbweaver spider</name>
    <name type="synonym">Epeira ventricosa</name>
    <dbReference type="NCBI Taxonomy" id="182803"/>
    <lineage>
        <taxon>Eukaryota</taxon>
        <taxon>Metazoa</taxon>
        <taxon>Ecdysozoa</taxon>
        <taxon>Arthropoda</taxon>
        <taxon>Chelicerata</taxon>
        <taxon>Arachnida</taxon>
        <taxon>Araneae</taxon>
        <taxon>Araneomorphae</taxon>
        <taxon>Entelegynae</taxon>
        <taxon>Araneoidea</taxon>
        <taxon>Araneidae</taxon>
        <taxon>Araneus</taxon>
    </lineage>
</organism>